<keyword evidence="6 9" id="KW-1133">Transmembrane helix</keyword>
<evidence type="ECO:0000256" key="8">
    <source>
        <dbReference type="SAM" id="MobiDB-lite"/>
    </source>
</evidence>
<keyword evidence="11" id="KW-1185">Reference proteome</keyword>
<feature type="transmembrane region" description="Helical" evidence="9">
    <location>
        <begin position="323"/>
        <end position="345"/>
    </location>
</feature>
<dbReference type="OrthoDB" id="10254418at2759"/>
<evidence type="ECO:0000256" key="5">
    <source>
        <dbReference type="ARBA" id="ARBA00022692"/>
    </source>
</evidence>
<dbReference type="GO" id="GO:0005886">
    <property type="term" value="C:plasma membrane"/>
    <property type="evidence" value="ECO:0007669"/>
    <property type="project" value="UniProtKB-SubCell"/>
</dbReference>
<evidence type="ECO:0000256" key="7">
    <source>
        <dbReference type="ARBA" id="ARBA00023136"/>
    </source>
</evidence>
<keyword evidence="3" id="KW-1003">Cell membrane</keyword>
<keyword evidence="2" id="KW-0813">Transport</keyword>
<comment type="caution">
    <text evidence="10">The sequence shown here is derived from an EMBL/GenBank/DDBJ whole genome shotgun (WGS) entry which is preliminary data.</text>
</comment>
<reference evidence="10" key="1">
    <citation type="submission" date="2020-04" db="EMBL/GenBank/DDBJ databases">
        <title>Genome Assembly and Annotation of Botryosphaeria dothidea sdau 11-99, a Latent Pathogen of Apple Fruit Ring Rot in China.</title>
        <authorList>
            <person name="Yu C."/>
            <person name="Diao Y."/>
            <person name="Lu Q."/>
            <person name="Zhao J."/>
            <person name="Cui S."/>
            <person name="Peng C."/>
            <person name="He B."/>
            <person name="Liu H."/>
        </authorList>
    </citation>
    <scope>NUCLEOTIDE SEQUENCE [LARGE SCALE GENOMIC DNA]</scope>
    <source>
        <strain evidence="10">Sdau11-99</strain>
    </source>
</reference>
<dbReference type="Pfam" id="PF04143">
    <property type="entry name" value="Sulf_transp"/>
    <property type="match status" value="1"/>
</dbReference>
<feature type="transmembrane region" description="Helical" evidence="9">
    <location>
        <begin position="115"/>
        <end position="135"/>
    </location>
</feature>
<keyword evidence="7 9" id="KW-0472">Membrane</keyword>
<dbReference type="Proteomes" id="UP000572817">
    <property type="component" value="Unassembled WGS sequence"/>
</dbReference>
<keyword evidence="5 9" id="KW-0812">Transmembrane</keyword>
<protein>
    <recommendedName>
        <fullName evidence="12">Sulphur transport domain-containing protein</fullName>
    </recommendedName>
</protein>
<feature type="transmembrane region" description="Helical" evidence="9">
    <location>
        <begin position="43"/>
        <end position="61"/>
    </location>
</feature>
<evidence type="ECO:0008006" key="12">
    <source>
        <dbReference type="Google" id="ProtNLM"/>
    </source>
</evidence>
<dbReference type="InterPro" id="IPR007272">
    <property type="entry name" value="Sulf_transp_TsuA/YedE"/>
</dbReference>
<name>A0A8H4NAD6_9PEZI</name>
<keyword evidence="4" id="KW-0997">Cell inner membrane</keyword>
<evidence type="ECO:0000256" key="6">
    <source>
        <dbReference type="ARBA" id="ARBA00022989"/>
    </source>
</evidence>
<feature type="compositionally biased region" description="Polar residues" evidence="8">
    <location>
        <begin position="144"/>
        <end position="163"/>
    </location>
</feature>
<evidence type="ECO:0000313" key="11">
    <source>
        <dbReference type="Proteomes" id="UP000572817"/>
    </source>
</evidence>
<dbReference type="PANTHER" id="PTHR30574">
    <property type="entry name" value="INNER MEMBRANE PROTEIN YEDE"/>
    <property type="match status" value="1"/>
</dbReference>
<gene>
    <name evidence="10" type="ORF">GTA08_BOTSDO01207</name>
</gene>
<comment type="subcellular location">
    <subcellularLocation>
        <location evidence="1">Cell inner membrane</location>
        <topology evidence="1">Multi-pass membrane protein</topology>
    </subcellularLocation>
</comment>
<evidence type="ECO:0000256" key="4">
    <source>
        <dbReference type="ARBA" id="ARBA00022519"/>
    </source>
</evidence>
<dbReference type="AlphaFoldDB" id="A0A8H4NAD6"/>
<evidence type="ECO:0000313" key="10">
    <source>
        <dbReference type="EMBL" id="KAF4313213.1"/>
    </source>
</evidence>
<evidence type="ECO:0000256" key="3">
    <source>
        <dbReference type="ARBA" id="ARBA00022475"/>
    </source>
</evidence>
<dbReference type="PANTHER" id="PTHR30574:SF1">
    <property type="entry name" value="SULPHUR TRANSPORT DOMAIN-CONTAINING PROTEIN"/>
    <property type="match status" value="1"/>
</dbReference>
<sequence>MSSIAGEFTAGALFGSALSAAGIYSPALIRAQMHLADFTMLKIFVAASASGALAVHLADRLSFAPIKPRVPRYLGLFTYDGNLIGGALLGMGMALTGACPGTSLVQMASGLRSGLYVVLGGVAGGLAHLALSPILHPKRDDAPTETTPLNKSASTSSAEEPTLQGSFGLSTNVLLLAWEVMCVLFIQLANTLGGDEGSGAGLVTPIVGGCMIGGAQAATVLLTRHTIGVSTAYENAAQAIYSVVGLGGAASRCTPSLVFAAGILSSSALVTRAAPQSAIDAIVAGSGDVSAVSAFFGGLVMVFGARVAGGCTSGHGISGLVTFSWASFVSVAAMFGSGILTAFFLG</sequence>
<evidence type="ECO:0000256" key="1">
    <source>
        <dbReference type="ARBA" id="ARBA00004429"/>
    </source>
</evidence>
<feature type="transmembrane region" description="Helical" evidence="9">
    <location>
        <begin position="73"/>
        <end position="95"/>
    </location>
</feature>
<evidence type="ECO:0000256" key="9">
    <source>
        <dbReference type="SAM" id="Phobius"/>
    </source>
</evidence>
<proteinExistence type="predicted"/>
<organism evidence="10 11">
    <name type="scientific">Botryosphaeria dothidea</name>
    <dbReference type="NCBI Taxonomy" id="55169"/>
    <lineage>
        <taxon>Eukaryota</taxon>
        <taxon>Fungi</taxon>
        <taxon>Dikarya</taxon>
        <taxon>Ascomycota</taxon>
        <taxon>Pezizomycotina</taxon>
        <taxon>Dothideomycetes</taxon>
        <taxon>Dothideomycetes incertae sedis</taxon>
        <taxon>Botryosphaeriales</taxon>
        <taxon>Botryosphaeriaceae</taxon>
        <taxon>Botryosphaeria</taxon>
    </lineage>
</organism>
<accession>A0A8H4NAD6</accession>
<evidence type="ECO:0000256" key="2">
    <source>
        <dbReference type="ARBA" id="ARBA00022448"/>
    </source>
</evidence>
<dbReference type="EMBL" id="WWBZ02000001">
    <property type="protein sequence ID" value="KAF4313213.1"/>
    <property type="molecule type" value="Genomic_DNA"/>
</dbReference>
<feature type="transmembrane region" description="Helical" evidence="9">
    <location>
        <begin position="281"/>
        <end position="303"/>
    </location>
</feature>
<feature type="region of interest" description="Disordered" evidence="8">
    <location>
        <begin position="140"/>
        <end position="163"/>
    </location>
</feature>